<dbReference type="InterPro" id="IPR036259">
    <property type="entry name" value="MFS_trans_sf"/>
</dbReference>
<evidence type="ECO:0000256" key="4">
    <source>
        <dbReference type="ARBA" id="ARBA00022989"/>
    </source>
</evidence>
<keyword evidence="9" id="KW-1185">Reference proteome</keyword>
<sequence length="480" mass="48313">MSLLSAYRPLLAEPRLRRLLGAFGVSDLGDGMSVVAVPLLAIGIAAPGRAGMLVGASVAAYALPGVVGALVFGRWLRRLPAARLLLADSVLRAACLSAVALTWAFGVLQPVGLVVLLGLSSLLHAWGSAGKYTLLAELLPPDQRLAGNSLAGSTSSLAMVVGPAVAGVGAAVAGPGWVIGADGLSFALLGLVVWSVHREVRGDARGARTAESAGAGGSTSGLRFLRGRPLLLGLLVLTWAFNFLFGPVEVALPLHVTGGDRGHTTLLGAYWTAFGIGAVAGGLAVGALRRLSPAPVLLAVVACWGLVLLPFGFGPPTAVELVCFGLGGMIYGPFPAVSYTLLQSRTPAAALSSVLAARSAVLLTAAPVGTAIGGPLTSVFRPAHVLAGSGAATLLLAVAAVVAWRGRRLLGRVSAPPAQPAAPAPTVAPTPTPRPAQAPAPARRPATPPRRPAAEDRPRPATAAHTPPPASPGHSRSASR</sequence>
<feature type="transmembrane region" description="Helical" evidence="7">
    <location>
        <begin position="385"/>
        <end position="404"/>
    </location>
</feature>
<dbReference type="CDD" id="cd06173">
    <property type="entry name" value="MFS_MefA_like"/>
    <property type="match status" value="1"/>
</dbReference>
<evidence type="ECO:0000256" key="3">
    <source>
        <dbReference type="ARBA" id="ARBA00022692"/>
    </source>
</evidence>
<evidence type="ECO:0000313" key="9">
    <source>
        <dbReference type="Proteomes" id="UP000533017"/>
    </source>
</evidence>
<evidence type="ECO:0000256" key="7">
    <source>
        <dbReference type="SAM" id="Phobius"/>
    </source>
</evidence>
<feature type="transmembrane region" description="Helical" evidence="7">
    <location>
        <begin position="295"/>
        <end position="313"/>
    </location>
</feature>
<keyword evidence="5 7" id="KW-0472">Membrane</keyword>
<evidence type="ECO:0000313" key="8">
    <source>
        <dbReference type="EMBL" id="NYH86467.1"/>
    </source>
</evidence>
<keyword evidence="4 7" id="KW-1133">Transmembrane helix</keyword>
<feature type="transmembrane region" description="Helical" evidence="7">
    <location>
        <begin position="268"/>
        <end position="288"/>
    </location>
</feature>
<dbReference type="Pfam" id="PF07690">
    <property type="entry name" value="MFS_1"/>
    <property type="match status" value="1"/>
</dbReference>
<dbReference type="RefSeq" id="WP_237768835.1">
    <property type="nucleotide sequence ID" value="NZ_FOOI01000008.1"/>
</dbReference>
<accession>A0ABX2S9Z3</accession>
<feature type="region of interest" description="Disordered" evidence="6">
    <location>
        <begin position="414"/>
        <end position="480"/>
    </location>
</feature>
<feature type="transmembrane region" description="Helical" evidence="7">
    <location>
        <begin position="52"/>
        <end position="72"/>
    </location>
</feature>
<evidence type="ECO:0000256" key="1">
    <source>
        <dbReference type="ARBA" id="ARBA00004651"/>
    </source>
</evidence>
<feature type="transmembrane region" description="Helical" evidence="7">
    <location>
        <begin position="20"/>
        <end position="46"/>
    </location>
</feature>
<organism evidence="8 9">
    <name type="scientific">Actinopolymorpha cephalotaxi</name>
    <dbReference type="NCBI Taxonomy" id="504797"/>
    <lineage>
        <taxon>Bacteria</taxon>
        <taxon>Bacillati</taxon>
        <taxon>Actinomycetota</taxon>
        <taxon>Actinomycetes</taxon>
        <taxon>Propionibacteriales</taxon>
        <taxon>Actinopolymorphaceae</taxon>
        <taxon>Actinopolymorpha</taxon>
    </lineage>
</organism>
<comment type="subcellular location">
    <subcellularLocation>
        <location evidence="1">Cell membrane</location>
        <topology evidence="1">Multi-pass membrane protein</topology>
    </subcellularLocation>
</comment>
<evidence type="ECO:0000256" key="5">
    <source>
        <dbReference type="ARBA" id="ARBA00023136"/>
    </source>
</evidence>
<feature type="compositionally biased region" description="Pro residues" evidence="6">
    <location>
        <begin position="417"/>
        <end position="438"/>
    </location>
</feature>
<feature type="transmembrane region" description="Helical" evidence="7">
    <location>
        <begin position="354"/>
        <end position="373"/>
    </location>
</feature>
<dbReference type="PANTHER" id="PTHR23513">
    <property type="entry name" value="INTEGRAL MEMBRANE EFFLUX PROTEIN-RELATED"/>
    <property type="match status" value="1"/>
</dbReference>
<keyword evidence="3 7" id="KW-0812">Transmembrane</keyword>
<feature type="transmembrane region" description="Helical" evidence="7">
    <location>
        <begin position="319"/>
        <end position="342"/>
    </location>
</feature>
<comment type="caution">
    <text evidence="8">The sequence shown here is derived from an EMBL/GenBank/DDBJ whole genome shotgun (WGS) entry which is preliminary data.</text>
</comment>
<dbReference type="EMBL" id="JACBZA010000001">
    <property type="protein sequence ID" value="NYH86467.1"/>
    <property type="molecule type" value="Genomic_DNA"/>
</dbReference>
<gene>
    <name evidence="8" type="ORF">FHR37_005318</name>
</gene>
<dbReference type="SUPFAM" id="SSF103473">
    <property type="entry name" value="MFS general substrate transporter"/>
    <property type="match status" value="1"/>
</dbReference>
<feature type="transmembrane region" description="Helical" evidence="7">
    <location>
        <begin position="230"/>
        <end position="248"/>
    </location>
</feature>
<feature type="transmembrane region" description="Helical" evidence="7">
    <location>
        <begin position="177"/>
        <end position="196"/>
    </location>
</feature>
<reference evidence="8 9" key="1">
    <citation type="submission" date="2020-07" db="EMBL/GenBank/DDBJ databases">
        <title>Sequencing the genomes of 1000 actinobacteria strains.</title>
        <authorList>
            <person name="Klenk H.-P."/>
        </authorList>
    </citation>
    <scope>NUCLEOTIDE SEQUENCE [LARGE SCALE GENOMIC DNA]</scope>
    <source>
        <strain evidence="8 9">DSM 45117</strain>
    </source>
</reference>
<evidence type="ECO:0000256" key="6">
    <source>
        <dbReference type="SAM" id="MobiDB-lite"/>
    </source>
</evidence>
<dbReference type="Proteomes" id="UP000533017">
    <property type="component" value="Unassembled WGS sequence"/>
</dbReference>
<name>A0ABX2S9Z3_9ACTN</name>
<evidence type="ECO:0000256" key="2">
    <source>
        <dbReference type="ARBA" id="ARBA00022475"/>
    </source>
</evidence>
<protein>
    <submittedName>
        <fullName evidence="8">MFS family arabinose efflux permease</fullName>
    </submittedName>
</protein>
<keyword evidence="2" id="KW-1003">Cell membrane</keyword>
<proteinExistence type="predicted"/>
<dbReference type="PANTHER" id="PTHR23513:SF11">
    <property type="entry name" value="STAPHYLOFERRIN A TRANSPORTER"/>
    <property type="match status" value="1"/>
</dbReference>
<dbReference type="InterPro" id="IPR011701">
    <property type="entry name" value="MFS"/>
</dbReference>
<dbReference type="Gene3D" id="1.20.1250.20">
    <property type="entry name" value="MFS general substrate transporter like domains"/>
    <property type="match status" value="1"/>
</dbReference>